<dbReference type="SUPFAM" id="SSF49265">
    <property type="entry name" value="Fibronectin type III"/>
    <property type="match status" value="1"/>
</dbReference>
<proteinExistence type="predicted"/>
<gene>
    <name evidence="2" type="ORF">LAZ67_1007791</name>
</gene>
<evidence type="ECO:0000313" key="3">
    <source>
        <dbReference type="Proteomes" id="UP001235939"/>
    </source>
</evidence>
<protein>
    <recommendedName>
        <fullName evidence="1">Fibronectin type-III domain-containing protein</fullName>
    </recommendedName>
</protein>
<dbReference type="EMBL" id="CP092863">
    <property type="protein sequence ID" value="UYV62100.1"/>
    <property type="molecule type" value="Genomic_DNA"/>
</dbReference>
<accession>A0ABY6K4F0</accession>
<feature type="domain" description="Fibronectin type-III" evidence="1">
    <location>
        <begin position="1"/>
        <end position="90"/>
    </location>
</feature>
<dbReference type="PROSITE" id="PS50853">
    <property type="entry name" value="FN3"/>
    <property type="match status" value="1"/>
</dbReference>
<dbReference type="InterPro" id="IPR036116">
    <property type="entry name" value="FN3_sf"/>
</dbReference>
<name>A0ABY6K4F0_9ARAC</name>
<dbReference type="Gene3D" id="2.60.40.10">
    <property type="entry name" value="Immunoglobulins"/>
    <property type="match status" value="1"/>
</dbReference>
<dbReference type="CDD" id="cd00063">
    <property type="entry name" value="FN3"/>
    <property type="match status" value="1"/>
</dbReference>
<keyword evidence="3" id="KW-1185">Reference proteome</keyword>
<dbReference type="InterPro" id="IPR003961">
    <property type="entry name" value="FN3_dom"/>
</dbReference>
<dbReference type="InterPro" id="IPR013783">
    <property type="entry name" value="Ig-like_fold"/>
</dbReference>
<organism evidence="2 3">
    <name type="scientific">Cordylochernes scorpioides</name>
    <dbReference type="NCBI Taxonomy" id="51811"/>
    <lineage>
        <taxon>Eukaryota</taxon>
        <taxon>Metazoa</taxon>
        <taxon>Ecdysozoa</taxon>
        <taxon>Arthropoda</taxon>
        <taxon>Chelicerata</taxon>
        <taxon>Arachnida</taxon>
        <taxon>Pseudoscorpiones</taxon>
        <taxon>Cheliferoidea</taxon>
        <taxon>Chernetidae</taxon>
        <taxon>Cordylochernes</taxon>
    </lineage>
</organism>
<sequence length="106" mass="11946">MVLIGVSQAPPQDQWNGQLRGFYVGFKATGRMQPFSFRTVEATPTEPDRVYEHVITHLRRDTEYEVVVRAFNGAGYGPQSQPSVVRTLAGGMYSGELLAFYRVLIY</sequence>
<dbReference type="Pfam" id="PF00041">
    <property type="entry name" value="fn3"/>
    <property type="match status" value="1"/>
</dbReference>
<evidence type="ECO:0000313" key="2">
    <source>
        <dbReference type="EMBL" id="UYV62100.1"/>
    </source>
</evidence>
<reference evidence="2 3" key="1">
    <citation type="submission" date="2022-01" db="EMBL/GenBank/DDBJ databases">
        <title>A chromosomal length assembly of Cordylochernes scorpioides.</title>
        <authorList>
            <person name="Zeh D."/>
            <person name="Zeh J."/>
        </authorList>
    </citation>
    <scope>NUCLEOTIDE SEQUENCE [LARGE SCALE GENOMIC DNA]</scope>
    <source>
        <strain evidence="2">IN4F17</strain>
        <tissue evidence="2">Whole Body</tissue>
    </source>
</reference>
<evidence type="ECO:0000259" key="1">
    <source>
        <dbReference type="PROSITE" id="PS50853"/>
    </source>
</evidence>
<dbReference type="Proteomes" id="UP001235939">
    <property type="component" value="Chromosome 01"/>
</dbReference>